<gene>
    <name evidence="1" type="ORF">PISMIDRAFT_682951</name>
</gene>
<organism evidence="1 2">
    <name type="scientific">Pisolithus microcarpus 441</name>
    <dbReference type="NCBI Taxonomy" id="765257"/>
    <lineage>
        <taxon>Eukaryota</taxon>
        <taxon>Fungi</taxon>
        <taxon>Dikarya</taxon>
        <taxon>Basidiomycota</taxon>
        <taxon>Agaricomycotina</taxon>
        <taxon>Agaricomycetes</taxon>
        <taxon>Agaricomycetidae</taxon>
        <taxon>Boletales</taxon>
        <taxon>Sclerodermatineae</taxon>
        <taxon>Pisolithaceae</taxon>
        <taxon>Pisolithus</taxon>
    </lineage>
</organism>
<accession>A0A0C9ZI02</accession>
<reference evidence="2" key="2">
    <citation type="submission" date="2015-01" db="EMBL/GenBank/DDBJ databases">
        <title>Evolutionary Origins and Diversification of the Mycorrhizal Mutualists.</title>
        <authorList>
            <consortium name="DOE Joint Genome Institute"/>
            <consortium name="Mycorrhizal Genomics Consortium"/>
            <person name="Kohler A."/>
            <person name="Kuo A."/>
            <person name="Nagy L.G."/>
            <person name="Floudas D."/>
            <person name="Copeland A."/>
            <person name="Barry K.W."/>
            <person name="Cichocki N."/>
            <person name="Veneault-Fourrey C."/>
            <person name="LaButti K."/>
            <person name="Lindquist E.A."/>
            <person name="Lipzen A."/>
            <person name="Lundell T."/>
            <person name="Morin E."/>
            <person name="Murat C."/>
            <person name="Riley R."/>
            <person name="Ohm R."/>
            <person name="Sun H."/>
            <person name="Tunlid A."/>
            <person name="Henrissat B."/>
            <person name="Grigoriev I.V."/>
            <person name="Hibbett D.S."/>
            <person name="Martin F."/>
        </authorList>
    </citation>
    <scope>NUCLEOTIDE SEQUENCE [LARGE SCALE GENOMIC DNA]</scope>
    <source>
        <strain evidence="2">441</strain>
    </source>
</reference>
<proteinExistence type="predicted"/>
<evidence type="ECO:0000313" key="1">
    <source>
        <dbReference type="EMBL" id="KIK19628.1"/>
    </source>
</evidence>
<sequence>MECQQTPFTQWYPGSLEIPKIVSWRSDERFESITDEKERNARKKSFENVYRKLGSGSAAAGGSRQDWSPNCNLPRSGPNWQYLNHILWHCGMG</sequence>
<keyword evidence="2" id="KW-1185">Reference proteome</keyword>
<evidence type="ECO:0000313" key="2">
    <source>
        <dbReference type="Proteomes" id="UP000054018"/>
    </source>
</evidence>
<protein>
    <submittedName>
        <fullName evidence="1">Uncharacterized protein</fullName>
    </submittedName>
</protein>
<dbReference type="EMBL" id="KN833781">
    <property type="protein sequence ID" value="KIK19628.1"/>
    <property type="molecule type" value="Genomic_DNA"/>
</dbReference>
<name>A0A0C9ZI02_9AGAM</name>
<reference evidence="1 2" key="1">
    <citation type="submission" date="2014-04" db="EMBL/GenBank/DDBJ databases">
        <authorList>
            <consortium name="DOE Joint Genome Institute"/>
            <person name="Kuo A."/>
            <person name="Kohler A."/>
            <person name="Costa M.D."/>
            <person name="Nagy L.G."/>
            <person name="Floudas D."/>
            <person name="Copeland A."/>
            <person name="Barry K.W."/>
            <person name="Cichocki N."/>
            <person name="Veneault-Fourrey C."/>
            <person name="LaButti K."/>
            <person name="Lindquist E.A."/>
            <person name="Lipzen A."/>
            <person name="Lundell T."/>
            <person name="Morin E."/>
            <person name="Murat C."/>
            <person name="Sun H."/>
            <person name="Tunlid A."/>
            <person name="Henrissat B."/>
            <person name="Grigoriev I.V."/>
            <person name="Hibbett D.S."/>
            <person name="Martin F."/>
            <person name="Nordberg H.P."/>
            <person name="Cantor M.N."/>
            <person name="Hua S.X."/>
        </authorList>
    </citation>
    <scope>NUCLEOTIDE SEQUENCE [LARGE SCALE GENOMIC DNA]</scope>
    <source>
        <strain evidence="1 2">441</strain>
    </source>
</reference>
<dbReference type="AlphaFoldDB" id="A0A0C9ZI02"/>
<dbReference type="HOGENOM" id="CLU_2400556_0_0_1"/>
<dbReference type="Proteomes" id="UP000054018">
    <property type="component" value="Unassembled WGS sequence"/>
</dbReference>